<dbReference type="RefSeq" id="WP_345933784.1">
    <property type="nucleotide sequence ID" value="NZ_JBBKTV010000006.1"/>
</dbReference>
<evidence type="ECO:0000313" key="1">
    <source>
        <dbReference type="EMBL" id="MEN2989048.1"/>
    </source>
</evidence>
<name>A0ABU9YJU5_9PROT</name>
<reference evidence="1 2" key="1">
    <citation type="submission" date="2024-03" db="EMBL/GenBank/DDBJ databases">
        <title>High-quality draft genome sequencing of Tistrella sp. BH-R2-4.</title>
        <authorList>
            <person name="Dong C."/>
        </authorList>
    </citation>
    <scope>NUCLEOTIDE SEQUENCE [LARGE SCALE GENOMIC DNA]</scope>
    <source>
        <strain evidence="1 2">BH-R2-4</strain>
    </source>
</reference>
<accession>A0ABU9YJU5</accession>
<dbReference type="Gene3D" id="3.30.450.40">
    <property type="match status" value="1"/>
</dbReference>
<dbReference type="InterPro" id="IPR007435">
    <property type="entry name" value="DUF484"/>
</dbReference>
<dbReference type="PANTHER" id="PTHR38765">
    <property type="entry name" value="DUF484 DOMAIN-CONTAINING PROTEIN"/>
    <property type="match status" value="1"/>
</dbReference>
<keyword evidence="2" id="KW-1185">Reference proteome</keyword>
<dbReference type="EMBL" id="JBBKTW010000004">
    <property type="protein sequence ID" value="MEN2989048.1"/>
    <property type="molecule type" value="Genomic_DNA"/>
</dbReference>
<sequence>MTSSSDTAAPATGRPIEDADVLAHLARNPDFFQRHPAALEGLTLPGRRHGDAVVDMQRFQIERLSRTVDDIRSTQKRLIGTVQANADIETRVRASVIALVGAGSLGRLNDLLVQALPQALGIERAFLATEAEATDLPAGMLALPRGSVDRLVGAGRDLRLRGRIADDDRPPLWTGAETVRSDAIVRLKPRAGMAPMLLVLGDSREATWHDGQASDLLDFLAAVIAQCLARLWPAAG</sequence>
<organism evidence="1 2">
    <name type="scientific">Tistrella arctica</name>
    <dbReference type="NCBI Taxonomy" id="3133430"/>
    <lineage>
        <taxon>Bacteria</taxon>
        <taxon>Pseudomonadati</taxon>
        <taxon>Pseudomonadota</taxon>
        <taxon>Alphaproteobacteria</taxon>
        <taxon>Geminicoccales</taxon>
        <taxon>Geminicoccaceae</taxon>
        <taxon>Tistrella</taxon>
    </lineage>
</organism>
<dbReference type="PANTHER" id="PTHR38765:SF1">
    <property type="entry name" value="DUF484 DOMAIN-CONTAINING PROTEIN"/>
    <property type="match status" value="1"/>
</dbReference>
<comment type="caution">
    <text evidence="1">The sequence shown here is derived from an EMBL/GenBank/DDBJ whole genome shotgun (WGS) entry which is preliminary data.</text>
</comment>
<dbReference type="InterPro" id="IPR029016">
    <property type="entry name" value="GAF-like_dom_sf"/>
</dbReference>
<gene>
    <name evidence="1" type="ORF">WG926_12105</name>
</gene>
<evidence type="ECO:0000313" key="2">
    <source>
        <dbReference type="Proteomes" id="UP001413721"/>
    </source>
</evidence>
<dbReference type="Proteomes" id="UP001413721">
    <property type="component" value="Unassembled WGS sequence"/>
</dbReference>
<proteinExistence type="predicted"/>
<dbReference type="Pfam" id="PF04340">
    <property type="entry name" value="DUF484"/>
    <property type="match status" value="1"/>
</dbReference>
<protein>
    <submittedName>
        <fullName evidence="1">DUF484 family protein</fullName>
    </submittedName>
</protein>